<proteinExistence type="predicted"/>
<feature type="transmembrane region" description="Helical" evidence="1">
    <location>
        <begin position="78"/>
        <end position="100"/>
    </location>
</feature>
<gene>
    <name evidence="2" type="ORF">PoB_000838300</name>
</gene>
<keyword evidence="1 2" id="KW-0812">Transmembrane</keyword>
<reference evidence="2 3" key="1">
    <citation type="journal article" date="2021" name="Elife">
        <title>Chloroplast acquisition without the gene transfer in kleptoplastic sea slugs, Plakobranchus ocellatus.</title>
        <authorList>
            <person name="Maeda T."/>
            <person name="Takahashi S."/>
            <person name="Yoshida T."/>
            <person name="Shimamura S."/>
            <person name="Takaki Y."/>
            <person name="Nagai Y."/>
            <person name="Toyoda A."/>
            <person name="Suzuki Y."/>
            <person name="Arimoto A."/>
            <person name="Ishii H."/>
            <person name="Satoh N."/>
            <person name="Nishiyama T."/>
            <person name="Hasebe M."/>
            <person name="Maruyama T."/>
            <person name="Minagawa J."/>
            <person name="Obokata J."/>
            <person name="Shigenobu S."/>
        </authorList>
    </citation>
    <scope>NUCLEOTIDE SEQUENCE [LARGE SCALE GENOMIC DNA]</scope>
</reference>
<evidence type="ECO:0000256" key="1">
    <source>
        <dbReference type="SAM" id="Phobius"/>
    </source>
</evidence>
<name>A0AAV3YI55_9GAST</name>
<keyword evidence="3" id="KW-1185">Reference proteome</keyword>
<dbReference type="EMBL" id="BLXT01000975">
    <property type="protein sequence ID" value="GFN81877.1"/>
    <property type="molecule type" value="Genomic_DNA"/>
</dbReference>
<evidence type="ECO:0000313" key="2">
    <source>
        <dbReference type="EMBL" id="GFN81877.1"/>
    </source>
</evidence>
<dbReference type="Proteomes" id="UP000735302">
    <property type="component" value="Unassembled WGS sequence"/>
</dbReference>
<protein>
    <submittedName>
        <fullName evidence="2">Cystic fibrosis transmembrane conductance regulator</fullName>
    </submittedName>
</protein>
<organism evidence="2 3">
    <name type="scientific">Plakobranchus ocellatus</name>
    <dbReference type="NCBI Taxonomy" id="259542"/>
    <lineage>
        <taxon>Eukaryota</taxon>
        <taxon>Metazoa</taxon>
        <taxon>Spiralia</taxon>
        <taxon>Lophotrochozoa</taxon>
        <taxon>Mollusca</taxon>
        <taxon>Gastropoda</taxon>
        <taxon>Heterobranchia</taxon>
        <taxon>Euthyneura</taxon>
        <taxon>Panpulmonata</taxon>
        <taxon>Sacoglossa</taxon>
        <taxon>Placobranchoidea</taxon>
        <taxon>Plakobranchidae</taxon>
        <taxon>Plakobranchus</taxon>
    </lineage>
</organism>
<accession>A0AAV3YI55</accession>
<sequence>MDETMRHHNPNPTLTANILAKAFYMWLNPLFKKGSKGWLQETDMYNACPPDKSKTLGDELELMWEKEMQGKDRGRSPSLLRALLHMFGLQYFLLGLLALFEKTNEAPTMEAAAHVSKNTRTCFGASAHQVGYLLKTAILFVLQPVMAAALVDKGDLRLSGHRAGDGFLNTKSSQRFDNFTLSL</sequence>
<dbReference type="AlphaFoldDB" id="A0AAV3YI55"/>
<evidence type="ECO:0000313" key="3">
    <source>
        <dbReference type="Proteomes" id="UP000735302"/>
    </source>
</evidence>
<keyword evidence="1" id="KW-0472">Membrane</keyword>
<keyword evidence="1" id="KW-1133">Transmembrane helix</keyword>
<comment type="caution">
    <text evidence="2">The sequence shown here is derived from an EMBL/GenBank/DDBJ whole genome shotgun (WGS) entry which is preliminary data.</text>
</comment>
<feature type="transmembrane region" description="Helical" evidence="1">
    <location>
        <begin position="132"/>
        <end position="151"/>
    </location>
</feature>